<keyword evidence="2" id="KW-1185">Reference proteome</keyword>
<sequence length="106" mass="12082">MRADETVHSEGSYVEDSPTYRVNFWELYGKESWNLQAFVLSGAKDLEEVLDWISRNENGRRVELFVELEDEPFASFSTPRKSDLIRLCGSDPNEGDSAFGFVAVPE</sequence>
<reference evidence="1 2" key="1">
    <citation type="submission" date="2024-02" db="EMBL/GenBank/DDBJ databases">
        <title>Characterization of antibiotic resistant novel bacterial strains and their environmental applications.</title>
        <authorList>
            <person name="Manzoor S."/>
            <person name="Abbas S."/>
            <person name="Arshad M."/>
            <person name="Li W.J."/>
            <person name="Ahmed I."/>
        </authorList>
    </citation>
    <scope>NUCLEOTIDE SEQUENCE [LARGE SCALE GENOMIC DNA]</scope>
    <source>
        <strain evidence="1 2">KACC 15558</strain>
    </source>
</reference>
<gene>
    <name evidence="1" type="ORF">KACC15558_30770</name>
</gene>
<accession>A0ABP9UAV7</accession>
<organism evidence="1 2">
    <name type="scientific">Brevibacterium ammoniilyticum</name>
    <dbReference type="NCBI Taxonomy" id="1046555"/>
    <lineage>
        <taxon>Bacteria</taxon>
        <taxon>Bacillati</taxon>
        <taxon>Actinomycetota</taxon>
        <taxon>Actinomycetes</taxon>
        <taxon>Micrococcales</taxon>
        <taxon>Brevibacteriaceae</taxon>
        <taxon>Brevibacterium</taxon>
    </lineage>
</organism>
<name>A0ABP9UAV7_9MICO</name>
<dbReference type="Proteomes" id="UP001498935">
    <property type="component" value="Unassembled WGS sequence"/>
</dbReference>
<evidence type="ECO:0000313" key="1">
    <source>
        <dbReference type="EMBL" id="GAA5342036.1"/>
    </source>
</evidence>
<comment type="caution">
    <text evidence="1">The sequence shown here is derived from an EMBL/GenBank/DDBJ whole genome shotgun (WGS) entry which is preliminary data.</text>
</comment>
<dbReference type="EMBL" id="BAABNP010000016">
    <property type="protein sequence ID" value="GAA5342036.1"/>
    <property type="molecule type" value="Genomic_DNA"/>
</dbReference>
<evidence type="ECO:0000313" key="2">
    <source>
        <dbReference type="Proteomes" id="UP001498935"/>
    </source>
</evidence>
<proteinExistence type="predicted"/>
<protein>
    <submittedName>
        <fullName evidence="1">Uncharacterized protein</fullName>
    </submittedName>
</protein>
<dbReference type="RefSeq" id="WP_342038916.1">
    <property type="nucleotide sequence ID" value="NZ_BAABBK010000017.1"/>
</dbReference>